<dbReference type="InterPro" id="IPR002818">
    <property type="entry name" value="DJ-1/PfpI"/>
</dbReference>
<name>A0A062TUT8_9PROT</name>
<proteinExistence type="inferred from homology"/>
<accession>A0A062TUT8</accession>
<dbReference type="Gene3D" id="3.40.50.880">
    <property type="match status" value="1"/>
</dbReference>
<dbReference type="AlphaFoldDB" id="A0A062TUT8"/>
<evidence type="ECO:0000313" key="3">
    <source>
        <dbReference type="EMBL" id="RAN31688.1"/>
    </source>
</evidence>
<evidence type="ECO:0000259" key="2">
    <source>
        <dbReference type="Pfam" id="PF01965"/>
    </source>
</evidence>
<dbReference type="Pfam" id="PF01965">
    <property type="entry name" value="DJ-1_PfpI"/>
    <property type="match status" value="1"/>
</dbReference>
<dbReference type="SUPFAM" id="SSF52317">
    <property type="entry name" value="Class I glutamine amidotransferase-like"/>
    <property type="match status" value="1"/>
</dbReference>
<comment type="similarity">
    <text evidence="1">Belongs to the peptidase C56 family.</text>
</comment>
<dbReference type="RefSeq" id="WP_034828265.1">
    <property type="nucleotide sequence ID" value="NZ_AWFA01000045.1"/>
</dbReference>
<dbReference type="eggNOG" id="COG0693">
    <property type="taxonomic scope" value="Bacteria"/>
</dbReference>
<evidence type="ECO:0000313" key="4">
    <source>
        <dbReference type="Proteomes" id="UP000249123"/>
    </source>
</evidence>
<gene>
    <name evidence="3" type="ORF">HY3_03700</name>
</gene>
<dbReference type="CDD" id="cd03134">
    <property type="entry name" value="GATase1_PfpI_like"/>
    <property type="match status" value="1"/>
</dbReference>
<comment type="caution">
    <text evidence="3">The sequence shown here is derived from an EMBL/GenBank/DDBJ whole genome shotgun (WGS) entry which is preliminary data.</text>
</comment>
<accession>A0A328JUF5</accession>
<dbReference type="Proteomes" id="UP000249123">
    <property type="component" value="Unassembled WGS sequence"/>
</dbReference>
<dbReference type="InterPro" id="IPR006286">
    <property type="entry name" value="C56_PfpI-like"/>
</dbReference>
<dbReference type="EMBL" id="AWFB01000045">
    <property type="protein sequence ID" value="RAN31688.1"/>
    <property type="molecule type" value="Genomic_DNA"/>
</dbReference>
<dbReference type="InterPro" id="IPR029062">
    <property type="entry name" value="Class_I_gatase-like"/>
</dbReference>
<dbReference type="NCBIfam" id="TIGR01382">
    <property type="entry name" value="PfpI"/>
    <property type="match status" value="1"/>
</dbReference>
<dbReference type="STRING" id="1280941.HY2_04005"/>
<feature type="domain" description="DJ-1/PfpI" evidence="2">
    <location>
        <begin position="10"/>
        <end position="177"/>
    </location>
</feature>
<dbReference type="OrthoDB" id="9792284at2"/>
<sequence length="192" mass="20870">MSNQRAEGRKLAILAADGFEQIELTSPKEAIEAAGGETKIVSIEKGFIHANKHREHGDSFHVDMSLEEAKADDFDALLIPGGLFSPDTLRTNDRAKDFVSKFFEQKKPVFAICHGPQVLISANLVNGREVTGFPAIQQDLRNAGGKVKDQSVVVDGGLVTSRSPDDLGDFNAKIVEEICEGKHARQRESVTA</sequence>
<dbReference type="PANTHER" id="PTHR42733:SF12">
    <property type="entry name" value="PROTEINASE"/>
    <property type="match status" value="1"/>
</dbReference>
<reference evidence="3 4" key="1">
    <citation type="submission" date="2013-04" db="EMBL/GenBank/DDBJ databases">
        <title>Hyphomonas sp. T24B3 Genome Sequencing.</title>
        <authorList>
            <person name="Lai Q."/>
            <person name="Shao Z."/>
        </authorList>
    </citation>
    <scope>NUCLEOTIDE SEQUENCE [LARGE SCALE GENOMIC DNA]</scope>
    <source>
        <strain evidence="3 4">T24B3</strain>
    </source>
</reference>
<protein>
    <recommendedName>
        <fullName evidence="2">DJ-1/PfpI domain-containing protein</fullName>
    </recommendedName>
</protein>
<dbReference type="PROSITE" id="PS51276">
    <property type="entry name" value="PEPTIDASE_C56_PFPI"/>
    <property type="match status" value="1"/>
</dbReference>
<dbReference type="PANTHER" id="PTHR42733">
    <property type="entry name" value="DJ-1 PROTEIN"/>
    <property type="match status" value="1"/>
</dbReference>
<evidence type="ECO:0000256" key="1">
    <source>
        <dbReference type="ARBA" id="ARBA00008542"/>
    </source>
</evidence>
<organism evidence="3 4">
    <name type="scientific">Hyphomonas pacifica</name>
    <dbReference type="NCBI Taxonomy" id="1280941"/>
    <lineage>
        <taxon>Bacteria</taxon>
        <taxon>Pseudomonadati</taxon>
        <taxon>Pseudomonadota</taxon>
        <taxon>Alphaproteobacteria</taxon>
        <taxon>Hyphomonadales</taxon>
        <taxon>Hyphomonadaceae</taxon>
        <taxon>Hyphomonas</taxon>
    </lineage>
</organism>
<keyword evidence="4" id="KW-1185">Reference proteome</keyword>